<sequence>MGKTIRVSDKVYQELCEIQAPRESFSEVIARAVQAYITIRGIRDGLPASHYLQERAKEEMR</sequence>
<protein>
    <submittedName>
        <fullName evidence="2">Putative antitoxin</fullName>
    </submittedName>
</protein>
<dbReference type="EMBL" id="MT143778">
    <property type="protein sequence ID" value="QJB02371.1"/>
    <property type="molecule type" value="Genomic_DNA"/>
</dbReference>
<dbReference type="InterPro" id="IPR003847">
    <property type="entry name" value="Put_antitoxin"/>
</dbReference>
<organism evidence="2">
    <name type="scientific">viral metagenome</name>
    <dbReference type="NCBI Taxonomy" id="1070528"/>
    <lineage>
        <taxon>unclassified sequences</taxon>
        <taxon>metagenomes</taxon>
        <taxon>organismal metagenomes</taxon>
    </lineage>
</organism>
<gene>
    <name evidence="2" type="ORF">MM171B01350_0006</name>
</gene>
<evidence type="ECO:0000313" key="2">
    <source>
        <dbReference type="EMBL" id="QJB02371.1"/>
    </source>
</evidence>
<reference evidence="2" key="1">
    <citation type="submission" date="2020-03" db="EMBL/GenBank/DDBJ databases">
        <title>The deep terrestrial virosphere.</title>
        <authorList>
            <person name="Holmfeldt K."/>
            <person name="Nilsson E."/>
            <person name="Simone D."/>
            <person name="Lopez-Fernandez M."/>
            <person name="Wu X."/>
            <person name="de Brujin I."/>
            <person name="Lundin D."/>
            <person name="Andersson A."/>
            <person name="Bertilsson S."/>
            <person name="Dopson M."/>
        </authorList>
    </citation>
    <scope>NUCLEOTIDE SEQUENCE</scope>
    <source>
        <strain evidence="2">MM171B01350</strain>
    </source>
</reference>
<accession>A0A6M3M3F6</accession>
<keyword evidence="1" id="KW-1277">Toxin-antitoxin system</keyword>
<dbReference type="Pfam" id="PF02697">
    <property type="entry name" value="VAPB_antitox"/>
    <property type="match status" value="1"/>
</dbReference>
<name>A0A6M3M3F6_9ZZZZ</name>
<dbReference type="AlphaFoldDB" id="A0A6M3M3F6"/>
<evidence type="ECO:0000256" key="1">
    <source>
        <dbReference type="ARBA" id="ARBA00022649"/>
    </source>
</evidence>
<proteinExistence type="predicted"/>